<dbReference type="HOGENOM" id="CLU_2171340_0_0_1"/>
<name>H0EPK4_GLAL7</name>
<dbReference type="AlphaFoldDB" id="H0EPK4"/>
<evidence type="ECO:0000313" key="1">
    <source>
        <dbReference type="EMBL" id="EHK99517.1"/>
    </source>
</evidence>
<dbReference type="InParanoid" id="H0EPK4"/>
<reference evidence="1 2" key="1">
    <citation type="journal article" date="2012" name="Eukaryot. Cell">
        <title>Genome sequence of the fungus Glarea lozoyensis: the first genome sequence of a species from the Helotiaceae family.</title>
        <authorList>
            <person name="Youssar L."/>
            <person name="Gruening B.A."/>
            <person name="Erxleben A."/>
            <person name="Guenther S."/>
            <person name="Huettel W."/>
        </authorList>
    </citation>
    <scope>NUCLEOTIDE SEQUENCE [LARGE SCALE GENOMIC DNA]</scope>
    <source>
        <strain evidence="2">ATCC 74030 / MF5533</strain>
    </source>
</reference>
<keyword evidence="2" id="KW-1185">Reference proteome</keyword>
<sequence length="110" mass="12170">MSDAEHLLALCHDEDLFSLHQKRSKHVKRSDTAFSTQNNRTSTSSTKIAQLSLSLFHIAILLIRAISIQHIVSPHLIDQLASHAADDPSASLRYEIAICVPNDATSEQPE</sequence>
<comment type="caution">
    <text evidence="1">The sequence shown here is derived from an EMBL/GenBank/DDBJ whole genome shotgun (WGS) entry which is preliminary data.</text>
</comment>
<organism evidence="1 2">
    <name type="scientific">Glarea lozoyensis (strain ATCC 74030 / MF5533)</name>
    <dbReference type="NCBI Taxonomy" id="1104152"/>
    <lineage>
        <taxon>Eukaryota</taxon>
        <taxon>Fungi</taxon>
        <taxon>Dikarya</taxon>
        <taxon>Ascomycota</taxon>
        <taxon>Pezizomycotina</taxon>
        <taxon>Leotiomycetes</taxon>
        <taxon>Helotiales</taxon>
        <taxon>Helotiaceae</taxon>
        <taxon>Glarea</taxon>
    </lineage>
</organism>
<protein>
    <submittedName>
        <fullName evidence="1">Uncharacterized protein</fullName>
    </submittedName>
</protein>
<dbReference type="Proteomes" id="UP000005446">
    <property type="component" value="Unassembled WGS sequence"/>
</dbReference>
<proteinExistence type="predicted"/>
<dbReference type="EMBL" id="AGUE01000113">
    <property type="protein sequence ID" value="EHK99517.1"/>
    <property type="molecule type" value="Genomic_DNA"/>
</dbReference>
<accession>H0EPK4</accession>
<evidence type="ECO:0000313" key="2">
    <source>
        <dbReference type="Proteomes" id="UP000005446"/>
    </source>
</evidence>
<gene>
    <name evidence="1" type="ORF">M7I_4585</name>
</gene>